<dbReference type="RefSeq" id="WP_029907552.1">
    <property type="nucleotide sequence ID" value="NZ_AP020335.1"/>
</dbReference>
<reference evidence="1 2" key="1">
    <citation type="submission" date="2014-04" db="EMBL/GenBank/DDBJ databases">
        <title>Draft genome sequence of Hydrogenovibrio marinus MH-110, a model organism for aerobic H2 metabolism.</title>
        <authorList>
            <person name="Cha H.J."/>
            <person name="Jo B.H."/>
            <person name="Hwang B.H."/>
        </authorList>
    </citation>
    <scope>NUCLEOTIDE SEQUENCE [LARGE SCALE GENOMIC DNA]</scope>
    <source>
        <strain evidence="1 2">MH-110</strain>
    </source>
</reference>
<dbReference type="InterPro" id="IPR011006">
    <property type="entry name" value="CheY-like_superfamily"/>
</dbReference>
<evidence type="ECO:0000313" key="1">
    <source>
        <dbReference type="EMBL" id="KDN96656.1"/>
    </source>
</evidence>
<sequence length="155" mass="17942">MGKLSWIQGRKIAICEPDETRAEQMKAMLASFGLETTLFSTPEEVSVEIKRRHYTTHRIYLTILIDFNLAKTAEAEWIAITNDNPSILETPIGLMYEPQHIEEAEFMHEKRQVRFLLEQPVSEAALYRLLKLLNRWKGKQRPMANKAEAAAKLSR</sequence>
<evidence type="ECO:0000313" key="2">
    <source>
        <dbReference type="Proteomes" id="UP000027341"/>
    </source>
</evidence>
<name>A0A067A230_HYDMR</name>
<dbReference type="AlphaFoldDB" id="A0A067A230"/>
<protein>
    <recommendedName>
        <fullName evidence="3">Response regulatory domain-containing protein</fullName>
    </recommendedName>
</protein>
<comment type="caution">
    <text evidence="1">The sequence shown here is derived from an EMBL/GenBank/DDBJ whole genome shotgun (WGS) entry which is preliminary data.</text>
</comment>
<dbReference type="EMBL" id="JMIU01000001">
    <property type="protein sequence ID" value="KDN96656.1"/>
    <property type="molecule type" value="Genomic_DNA"/>
</dbReference>
<accession>A0A067A230</accession>
<gene>
    <name evidence="1" type="ORF">EI16_10420</name>
</gene>
<dbReference type="Gene3D" id="3.40.50.2300">
    <property type="match status" value="1"/>
</dbReference>
<evidence type="ECO:0008006" key="3">
    <source>
        <dbReference type="Google" id="ProtNLM"/>
    </source>
</evidence>
<dbReference type="SUPFAM" id="SSF52172">
    <property type="entry name" value="CheY-like"/>
    <property type="match status" value="1"/>
</dbReference>
<proteinExistence type="predicted"/>
<dbReference type="Proteomes" id="UP000027341">
    <property type="component" value="Unassembled WGS sequence"/>
</dbReference>
<organism evidence="1 2">
    <name type="scientific">Hydrogenovibrio marinus</name>
    <dbReference type="NCBI Taxonomy" id="28885"/>
    <lineage>
        <taxon>Bacteria</taxon>
        <taxon>Pseudomonadati</taxon>
        <taxon>Pseudomonadota</taxon>
        <taxon>Gammaproteobacteria</taxon>
        <taxon>Thiotrichales</taxon>
        <taxon>Piscirickettsiaceae</taxon>
        <taxon>Hydrogenovibrio</taxon>
    </lineage>
</organism>
<keyword evidence="2" id="KW-1185">Reference proteome</keyword>